<organism evidence="3 4">
    <name type="scientific">Gemmobacter fulvus</name>
    <dbReference type="NCBI Taxonomy" id="2840474"/>
    <lineage>
        <taxon>Bacteria</taxon>
        <taxon>Pseudomonadati</taxon>
        <taxon>Pseudomonadota</taxon>
        <taxon>Alphaproteobacteria</taxon>
        <taxon>Rhodobacterales</taxon>
        <taxon>Paracoccaceae</taxon>
        <taxon>Gemmobacter</taxon>
    </lineage>
</organism>
<reference evidence="3" key="1">
    <citation type="submission" date="2021-06" db="EMBL/GenBank/DDBJ databases">
        <authorList>
            <person name="Lee C.-S."/>
            <person name="Jin L."/>
        </authorList>
    </citation>
    <scope>NUCLEOTIDE SEQUENCE</scope>
    <source>
        <strain evidence="3">Con5</strain>
        <plasmid evidence="3">p2</plasmid>
    </source>
</reference>
<protein>
    <submittedName>
        <fullName evidence="3">FecR family protein</fullName>
    </submittedName>
</protein>
<geneLocation type="plasmid" evidence="3 4">
    <name>p2</name>
</geneLocation>
<dbReference type="InterPro" id="IPR006860">
    <property type="entry name" value="FecR"/>
</dbReference>
<dbReference type="RefSeq" id="WP_215505595.1">
    <property type="nucleotide sequence ID" value="NZ_CP076363.1"/>
</dbReference>
<dbReference type="KEGG" id="gfu:KM031_19750"/>
<evidence type="ECO:0000313" key="3">
    <source>
        <dbReference type="EMBL" id="QWK92609.1"/>
    </source>
</evidence>
<name>A0A975PAE4_9RHOB</name>
<proteinExistence type="predicted"/>
<feature type="chain" id="PRO_5038030402" evidence="1">
    <location>
        <begin position="26"/>
        <end position="202"/>
    </location>
</feature>
<sequence>MPIALTRRLLLASPALSVLPRRLWAAEPIGTTRSLTGTATLTRTGGAYPLHPDDPLTEGDMVATAADSLATLELFTQTQIHLGPDAQFTIDRFTADLGGVISIGGAVVFDRPDDLPPLDLTVQSAFAQIGVRGTRFFAGPSRGTYGVFVARGRVVVQAAGASRTLLAGEGVDIASAGAAPSAVARWGEARIAEAFAGLGLTP</sequence>
<accession>A0A975PAE4</accession>
<gene>
    <name evidence="3" type="ORF">KM031_19750</name>
</gene>
<keyword evidence="1" id="KW-0732">Signal</keyword>
<feature type="signal peptide" evidence="1">
    <location>
        <begin position="1"/>
        <end position="25"/>
    </location>
</feature>
<dbReference type="AlphaFoldDB" id="A0A975PAE4"/>
<feature type="domain" description="FecR protein" evidence="2">
    <location>
        <begin position="61"/>
        <end position="154"/>
    </location>
</feature>
<keyword evidence="3" id="KW-0614">Plasmid</keyword>
<evidence type="ECO:0000256" key="1">
    <source>
        <dbReference type="SAM" id="SignalP"/>
    </source>
</evidence>
<evidence type="ECO:0000259" key="2">
    <source>
        <dbReference type="Pfam" id="PF04773"/>
    </source>
</evidence>
<dbReference type="Proteomes" id="UP000679352">
    <property type="component" value="Plasmid p2"/>
</dbReference>
<dbReference type="Gene3D" id="2.60.120.1440">
    <property type="match status" value="1"/>
</dbReference>
<evidence type="ECO:0000313" key="4">
    <source>
        <dbReference type="Proteomes" id="UP000679352"/>
    </source>
</evidence>
<dbReference type="EMBL" id="CP076363">
    <property type="protein sequence ID" value="QWK92609.1"/>
    <property type="molecule type" value="Genomic_DNA"/>
</dbReference>
<keyword evidence="4" id="KW-1185">Reference proteome</keyword>
<dbReference type="Pfam" id="PF04773">
    <property type="entry name" value="FecR"/>
    <property type="match status" value="1"/>
</dbReference>